<sequence>MDSAITEPIESTEQIATSNVVPQIKVDSPNLTTSSSTINDEIRLQKEPDFRPKKVPPPSIDGKNYLLIPYIRLPLINRTKPTPSIYILFFVNSIIHADHEAIPDYTNPTTFDNTELRTIYGSQFLPEQWTRTQKDYLLNPVTLYSPESTPDLDCTFNMNGKDLGLPVIGEDDAISTVEEFLAFSNTDWLRSAFWLRRLIINKRLRNKK</sequence>
<dbReference type="Proteomes" id="UP001431783">
    <property type="component" value="Unassembled WGS sequence"/>
</dbReference>
<protein>
    <submittedName>
        <fullName evidence="1">Uncharacterized protein</fullName>
    </submittedName>
</protein>
<gene>
    <name evidence="1" type="ORF">WA026_023341</name>
</gene>
<reference evidence="1 2" key="1">
    <citation type="submission" date="2023-03" db="EMBL/GenBank/DDBJ databases">
        <title>Genome insight into feeding habits of ladybird beetles.</title>
        <authorList>
            <person name="Li H.-S."/>
            <person name="Huang Y.-H."/>
            <person name="Pang H."/>
        </authorList>
    </citation>
    <scope>NUCLEOTIDE SEQUENCE [LARGE SCALE GENOMIC DNA]</scope>
    <source>
        <strain evidence="1">SYSU_2023b</strain>
        <tissue evidence="1">Whole body</tissue>
    </source>
</reference>
<proteinExistence type="predicted"/>
<dbReference type="AlphaFoldDB" id="A0AAW1VIZ9"/>
<evidence type="ECO:0000313" key="1">
    <source>
        <dbReference type="EMBL" id="KAK9893041.1"/>
    </source>
</evidence>
<dbReference type="EMBL" id="JARQZJ010000144">
    <property type="protein sequence ID" value="KAK9893041.1"/>
    <property type="molecule type" value="Genomic_DNA"/>
</dbReference>
<keyword evidence="2" id="KW-1185">Reference proteome</keyword>
<name>A0AAW1VIZ9_9CUCU</name>
<comment type="caution">
    <text evidence="1">The sequence shown here is derived from an EMBL/GenBank/DDBJ whole genome shotgun (WGS) entry which is preliminary data.</text>
</comment>
<evidence type="ECO:0000313" key="2">
    <source>
        <dbReference type="Proteomes" id="UP001431783"/>
    </source>
</evidence>
<accession>A0AAW1VIZ9</accession>
<organism evidence="1 2">
    <name type="scientific">Henosepilachna vigintioctopunctata</name>
    <dbReference type="NCBI Taxonomy" id="420089"/>
    <lineage>
        <taxon>Eukaryota</taxon>
        <taxon>Metazoa</taxon>
        <taxon>Ecdysozoa</taxon>
        <taxon>Arthropoda</taxon>
        <taxon>Hexapoda</taxon>
        <taxon>Insecta</taxon>
        <taxon>Pterygota</taxon>
        <taxon>Neoptera</taxon>
        <taxon>Endopterygota</taxon>
        <taxon>Coleoptera</taxon>
        <taxon>Polyphaga</taxon>
        <taxon>Cucujiformia</taxon>
        <taxon>Coccinelloidea</taxon>
        <taxon>Coccinellidae</taxon>
        <taxon>Epilachninae</taxon>
        <taxon>Epilachnini</taxon>
        <taxon>Henosepilachna</taxon>
    </lineage>
</organism>